<dbReference type="Proteomes" id="UP000239800">
    <property type="component" value="Unassembled WGS sequence"/>
</dbReference>
<sequence>MARLPILMYHRVSRSPGKGLTISVDDLRQQLNYLRDNKYQTWHLSELMELDELPSGKHVVITFDDATEDHQELVAPLLTELQLKATFFVPLGHLGKTDSWNKGEVDILSADELRSLDQQLIELAHHSFAHQPFDQMEREEIWADLDQAIQTSVKGQLRLSPAIAYPYGKFPRTSPEFQNFKDILKDKGIKWGLRIGNRVNRFPFKDPYQIQRLDIKGEYSLGRFARKLRFGKFF</sequence>
<reference evidence="4 5" key="1">
    <citation type="submission" date="2016-11" db="EMBL/GenBank/DDBJ databases">
        <title>Trade-off between light-utilization and light-protection in marine flavobacteria.</title>
        <authorList>
            <person name="Kumagai Y."/>
        </authorList>
    </citation>
    <scope>NUCLEOTIDE SEQUENCE [LARGE SCALE GENOMIC DNA]</scope>
    <source>
        <strain evidence="4 5">NBRC 107741</strain>
    </source>
</reference>
<dbReference type="Gene3D" id="3.20.20.370">
    <property type="entry name" value="Glycoside hydrolase/deacetylase"/>
    <property type="match status" value="1"/>
</dbReference>
<accession>A0A2S7KQ66</accession>
<protein>
    <submittedName>
        <fullName evidence="4">Polysaccharide deacetylase</fullName>
    </submittedName>
</protein>
<dbReference type="CDD" id="cd10918">
    <property type="entry name" value="CE4_NodB_like_5s_6s"/>
    <property type="match status" value="1"/>
</dbReference>
<name>A0A2S7KQ66_9FLAO</name>
<dbReference type="GO" id="GO:0005576">
    <property type="term" value="C:extracellular region"/>
    <property type="evidence" value="ECO:0007669"/>
    <property type="project" value="UniProtKB-SubCell"/>
</dbReference>
<dbReference type="PROSITE" id="PS51677">
    <property type="entry name" value="NODB"/>
    <property type="match status" value="1"/>
</dbReference>
<evidence type="ECO:0000259" key="3">
    <source>
        <dbReference type="PROSITE" id="PS51677"/>
    </source>
</evidence>
<dbReference type="GO" id="GO:0016810">
    <property type="term" value="F:hydrolase activity, acting on carbon-nitrogen (but not peptide) bonds"/>
    <property type="evidence" value="ECO:0007669"/>
    <property type="project" value="InterPro"/>
</dbReference>
<dbReference type="SUPFAM" id="SSF88713">
    <property type="entry name" value="Glycoside hydrolase/deacetylase"/>
    <property type="match status" value="1"/>
</dbReference>
<organism evidence="4 5">
    <name type="scientific">Aureitalea marina</name>
    <dbReference type="NCBI Taxonomy" id="930804"/>
    <lineage>
        <taxon>Bacteria</taxon>
        <taxon>Pseudomonadati</taxon>
        <taxon>Bacteroidota</taxon>
        <taxon>Flavobacteriia</taxon>
        <taxon>Flavobacteriales</taxon>
        <taxon>Flavobacteriaceae</taxon>
        <taxon>Aureitalea</taxon>
    </lineage>
</organism>
<dbReference type="GO" id="GO:0005975">
    <property type="term" value="P:carbohydrate metabolic process"/>
    <property type="evidence" value="ECO:0007669"/>
    <property type="project" value="InterPro"/>
</dbReference>
<dbReference type="InterPro" id="IPR002509">
    <property type="entry name" value="NODB_dom"/>
</dbReference>
<keyword evidence="2" id="KW-0732">Signal</keyword>
<evidence type="ECO:0000256" key="2">
    <source>
        <dbReference type="ARBA" id="ARBA00022729"/>
    </source>
</evidence>
<comment type="caution">
    <text evidence="4">The sequence shown here is derived from an EMBL/GenBank/DDBJ whole genome shotgun (WGS) entry which is preliminary data.</text>
</comment>
<dbReference type="InterPro" id="IPR051398">
    <property type="entry name" value="Polysacch_Deacetylase"/>
</dbReference>
<dbReference type="OrthoDB" id="9778320at2"/>
<evidence type="ECO:0000256" key="1">
    <source>
        <dbReference type="ARBA" id="ARBA00004613"/>
    </source>
</evidence>
<dbReference type="EMBL" id="MQUB01000001">
    <property type="protein sequence ID" value="PQB04728.1"/>
    <property type="molecule type" value="Genomic_DNA"/>
</dbReference>
<keyword evidence="5" id="KW-1185">Reference proteome</keyword>
<dbReference type="PANTHER" id="PTHR34216:SF3">
    <property type="entry name" value="POLY-BETA-1,6-N-ACETYL-D-GLUCOSAMINE N-DEACETYLASE"/>
    <property type="match status" value="1"/>
</dbReference>
<comment type="subcellular location">
    <subcellularLocation>
        <location evidence="1">Secreted</location>
    </subcellularLocation>
</comment>
<evidence type="ECO:0000313" key="4">
    <source>
        <dbReference type="EMBL" id="PQB04728.1"/>
    </source>
</evidence>
<dbReference type="InterPro" id="IPR011330">
    <property type="entry name" value="Glyco_hydro/deAcase_b/a-brl"/>
</dbReference>
<dbReference type="AlphaFoldDB" id="A0A2S7KQ66"/>
<feature type="domain" description="NodB homology" evidence="3">
    <location>
        <begin position="57"/>
        <end position="234"/>
    </location>
</feature>
<proteinExistence type="predicted"/>
<dbReference type="PANTHER" id="PTHR34216">
    <property type="match status" value="1"/>
</dbReference>
<gene>
    <name evidence="4" type="ORF">BST85_07345</name>
</gene>
<dbReference type="Pfam" id="PF01522">
    <property type="entry name" value="Polysacc_deac_1"/>
    <property type="match status" value="1"/>
</dbReference>
<dbReference type="RefSeq" id="WP_104812655.1">
    <property type="nucleotide sequence ID" value="NZ_MQUB01000001.1"/>
</dbReference>
<evidence type="ECO:0000313" key="5">
    <source>
        <dbReference type="Proteomes" id="UP000239800"/>
    </source>
</evidence>